<keyword evidence="1" id="KW-0489">Methyltransferase</keyword>
<dbReference type="Proteomes" id="UP000029444">
    <property type="component" value="Unassembled WGS sequence"/>
</dbReference>
<keyword evidence="2" id="KW-1185">Reference proteome</keyword>
<dbReference type="SUPFAM" id="SSF53335">
    <property type="entry name" value="S-adenosyl-L-methionine-dependent methyltransferases"/>
    <property type="match status" value="1"/>
</dbReference>
<gene>
    <name evidence="1" type="ORF">Y5S_03376</name>
</gene>
<name>A0A095ULJ3_9GAMM</name>
<evidence type="ECO:0000313" key="2">
    <source>
        <dbReference type="Proteomes" id="UP000029444"/>
    </source>
</evidence>
<proteinExistence type="predicted"/>
<accession>A0A095ULJ3</accession>
<reference evidence="1 2" key="1">
    <citation type="submission" date="2012-09" db="EMBL/GenBank/DDBJ databases">
        <title>Genome Sequence of alkane-degrading Bacterium Alcanivorax sp. 19-m-6.</title>
        <authorList>
            <person name="Lai Q."/>
            <person name="Shao Z."/>
        </authorList>
    </citation>
    <scope>NUCLEOTIDE SEQUENCE [LARGE SCALE GENOMIC DNA]</scope>
    <source>
        <strain evidence="1 2">19-m-6</strain>
    </source>
</reference>
<protein>
    <submittedName>
        <fullName evidence="1">Putative Type I restriction-modification system methyltransferase subunit</fullName>
    </submittedName>
</protein>
<dbReference type="GO" id="GO:0008168">
    <property type="term" value="F:methyltransferase activity"/>
    <property type="evidence" value="ECO:0007669"/>
    <property type="project" value="UniProtKB-KW"/>
</dbReference>
<dbReference type="EMBL" id="ARXV01000018">
    <property type="protein sequence ID" value="KGD63390.1"/>
    <property type="molecule type" value="Genomic_DNA"/>
</dbReference>
<evidence type="ECO:0000313" key="1">
    <source>
        <dbReference type="EMBL" id="KGD63390.1"/>
    </source>
</evidence>
<dbReference type="Gene3D" id="3.40.50.150">
    <property type="entry name" value="Vaccinia Virus protein VP39"/>
    <property type="match status" value="1"/>
</dbReference>
<dbReference type="GO" id="GO:0032259">
    <property type="term" value="P:methylation"/>
    <property type="evidence" value="ECO:0007669"/>
    <property type="project" value="UniProtKB-KW"/>
</dbReference>
<organism evidence="1 2">
    <name type="scientific">Alcanivorax nanhaiticus</name>
    <dbReference type="NCBI Taxonomy" id="1177154"/>
    <lineage>
        <taxon>Bacteria</taxon>
        <taxon>Pseudomonadati</taxon>
        <taxon>Pseudomonadota</taxon>
        <taxon>Gammaproteobacteria</taxon>
        <taxon>Oceanospirillales</taxon>
        <taxon>Alcanivoracaceae</taxon>
        <taxon>Alcanivorax</taxon>
    </lineage>
</organism>
<dbReference type="eggNOG" id="COG0286">
    <property type="taxonomic scope" value="Bacteria"/>
</dbReference>
<dbReference type="RefSeq" id="WP_052041679.1">
    <property type="nucleotide sequence ID" value="NZ_ARXV01000018.1"/>
</dbReference>
<dbReference type="InterPro" id="IPR029063">
    <property type="entry name" value="SAM-dependent_MTases_sf"/>
</dbReference>
<sequence>MNDNARQLTRQALSLIETARYRMGVSRFIAVFIDHWAYQQTGLYSPTEAFPDDLGAVASKLSHLLSSAMKADPTSDILGYILSESGFYKQGTQFYPTPPEVARLMAQINLADTPRPDAEFYEPCCGTGINTIHWLERVLETRGAAGIESAHLYLEDVDRLMVKGCMLQLFHYFDSRGVSPASMNIVALNTITRKPMGVAYYATAKPAEQRRPSGKSSLDTIAVAS</sequence>
<dbReference type="AlphaFoldDB" id="A0A095ULJ3"/>
<comment type="caution">
    <text evidence="1">The sequence shown here is derived from an EMBL/GenBank/DDBJ whole genome shotgun (WGS) entry which is preliminary data.</text>
</comment>
<keyword evidence="1" id="KW-0808">Transferase</keyword>